<feature type="compositionally biased region" description="Basic and acidic residues" evidence="1">
    <location>
        <begin position="34"/>
        <end position="46"/>
    </location>
</feature>
<dbReference type="RefSeq" id="YP_009012771.1">
    <property type="nucleotide sequence ID" value="NC_023695.1"/>
</dbReference>
<dbReference type="KEGG" id="vg:18560325"/>
<name>G3MER8_9CAUD</name>
<evidence type="ECO:0000256" key="1">
    <source>
        <dbReference type="SAM" id="MobiDB-lite"/>
    </source>
</evidence>
<sequence length="46" mass="5179">MSIPGAESRAGRTITHGLMDRTRGLTSGRQSRWKSAEKFFDRPLDT</sequence>
<keyword evidence="3" id="KW-1185">Reference proteome</keyword>
<reference evidence="2 3" key="1">
    <citation type="journal article" date="2012" name="J. Virol.">
        <title>Complete Genome Sequences of 138 Mycobacteriophages.</title>
        <authorList>
            <consortium name="the Science Education Alliance Phage Hunters Advancing Genomics and Evolutionary Science Program"/>
            <consortium name="the KwaZulu-Natal Research Institute for Tuberculosis and HIV Mycobacterial Genetics Course Students"/>
            <consortium name="the Phage Hunters Integrating Research and Education Program"/>
            <person name="Hatfull G.F."/>
        </authorList>
    </citation>
    <scope>NUCLEOTIDE SEQUENCE [LARGE SCALE GENOMIC DNA]</scope>
</reference>
<protein>
    <submittedName>
        <fullName evidence="2">Uncharacterized protein</fullName>
    </submittedName>
</protein>
<feature type="region of interest" description="Disordered" evidence="1">
    <location>
        <begin position="23"/>
        <end position="46"/>
    </location>
</feature>
<dbReference type="GeneID" id="18560325"/>
<dbReference type="EMBL" id="JN687951">
    <property type="protein sequence ID" value="AEO94486.1"/>
    <property type="molecule type" value="Genomic_DNA"/>
</dbReference>
<accession>G3MER8</accession>
<proteinExistence type="predicted"/>
<evidence type="ECO:0000313" key="3">
    <source>
        <dbReference type="Proteomes" id="UP000009281"/>
    </source>
</evidence>
<organism evidence="2 3">
    <name type="scientific">Mycobacterium phage Violet</name>
    <dbReference type="NCBI Taxonomy" id="1086800"/>
    <lineage>
        <taxon>Viruses</taxon>
        <taxon>Duplodnaviria</taxon>
        <taxon>Heunggongvirae</taxon>
        <taxon>Uroviricota</taxon>
        <taxon>Caudoviricetes</taxon>
        <taxon>Fromanvirus</taxon>
        <taxon>Fromanvirus violet</taxon>
    </lineage>
</organism>
<dbReference type="Proteomes" id="UP000009281">
    <property type="component" value="Segment"/>
</dbReference>
<evidence type="ECO:0000313" key="2">
    <source>
        <dbReference type="EMBL" id="AEO94486.1"/>
    </source>
</evidence>
<gene>
    <name evidence="2" type="primary">83</name>
    <name evidence="2" type="ORF">VIOLET_83</name>
</gene>